<sequence length="80" mass="9221">MSGNRRSPVREIEVELKDGAPKDLFIFIRKIDAIAPFRFGVQSKSKRGLALLDRQQFMFKAEHLDLERDIKASTAFREIA</sequence>
<keyword evidence="2" id="KW-1185">Reference proteome</keyword>
<reference evidence="1 2" key="1">
    <citation type="submission" date="2023-12" db="EMBL/GenBank/DDBJ databases">
        <authorList>
            <person name="Menendez E."/>
            <person name="Kaur S."/>
            <person name="Flores-Felix J.D."/>
            <person name="diCenzo G.C."/>
            <person name="Peix A."/>
            <person name="Velazquez E."/>
        </authorList>
    </citation>
    <scope>NUCLEOTIDE SEQUENCE [LARGE SCALE GENOMIC DNA]</scope>
    <source>
        <strain evidence="1 2">CIP 108029</strain>
        <plasmid evidence="1 2">pRinCIP108029b</plasmid>
    </source>
</reference>
<dbReference type="SUPFAM" id="SSF55154">
    <property type="entry name" value="CYTH-like phosphatases"/>
    <property type="match status" value="1"/>
</dbReference>
<evidence type="ECO:0000313" key="2">
    <source>
        <dbReference type="Proteomes" id="UP001322785"/>
    </source>
</evidence>
<dbReference type="Proteomes" id="UP001322785">
    <property type="component" value="Plasmid pRinCIP108029b"/>
</dbReference>
<gene>
    <name evidence="1" type="ORF">U5G49_005173</name>
</gene>
<dbReference type="InterPro" id="IPR033469">
    <property type="entry name" value="CYTH-like_dom_sf"/>
</dbReference>
<evidence type="ECO:0000313" key="1">
    <source>
        <dbReference type="EMBL" id="WRW39818.1"/>
    </source>
</evidence>
<name>A0ABZ1DWQ8_9HYPH</name>
<keyword evidence="1" id="KW-0614">Plasmid</keyword>
<dbReference type="EMBL" id="CP140636">
    <property type="protein sequence ID" value="WRW39818.1"/>
    <property type="molecule type" value="Genomic_DNA"/>
</dbReference>
<proteinExistence type="predicted"/>
<geneLocation type="plasmid" evidence="1 2">
    <name>pRinCIP108029b</name>
</geneLocation>
<protein>
    <submittedName>
        <fullName evidence="1">Uncharacterized protein</fullName>
    </submittedName>
</protein>
<organism evidence="1 2">
    <name type="scientific">Rhizobium indigoferae</name>
    <dbReference type="NCBI Taxonomy" id="158891"/>
    <lineage>
        <taxon>Bacteria</taxon>
        <taxon>Pseudomonadati</taxon>
        <taxon>Pseudomonadota</taxon>
        <taxon>Alphaproteobacteria</taxon>
        <taxon>Hyphomicrobiales</taxon>
        <taxon>Rhizobiaceae</taxon>
        <taxon>Rhizobium/Agrobacterium group</taxon>
        <taxon>Rhizobium</taxon>
    </lineage>
</organism>
<accession>A0ABZ1DWQ8</accession>
<dbReference type="RefSeq" id="WP_115156673.1">
    <property type="nucleotide sequence ID" value="NZ_BSOQ01000002.1"/>
</dbReference>